<dbReference type="RefSeq" id="WP_264841432.1">
    <property type="nucleotide sequence ID" value="NZ_AP025628.1"/>
</dbReference>
<evidence type="ECO:0000313" key="2">
    <source>
        <dbReference type="EMBL" id="BDG60732.1"/>
    </source>
</evidence>
<dbReference type="Proteomes" id="UP001163687">
    <property type="component" value="Chromosome"/>
</dbReference>
<dbReference type="EMBL" id="AP025628">
    <property type="protein sequence ID" value="BDG60732.1"/>
    <property type="molecule type" value="Genomic_DNA"/>
</dbReference>
<proteinExistence type="predicted"/>
<accession>A0AA35CNB3</accession>
<feature type="transmembrane region" description="Helical" evidence="1">
    <location>
        <begin position="157"/>
        <end position="175"/>
    </location>
</feature>
<reference evidence="2" key="1">
    <citation type="submission" date="2022-03" db="EMBL/GenBank/DDBJ databases">
        <title>Complete genome sequence of Caldinitratiruptor microaerophilus.</title>
        <authorList>
            <person name="Mukaiyama R."/>
            <person name="Nishiyama T."/>
            <person name="Ueda K."/>
        </authorList>
    </citation>
    <scope>NUCLEOTIDE SEQUENCE</scope>
    <source>
        <strain evidence="2">JCM 16183</strain>
    </source>
</reference>
<organism evidence="2 3">
    <name type="scientific">Caldinitratiruptor microaerophilus</name>
    <dbReference type="NCBI Taxonomy" id="671077"/>
    <lineage>
        <taxon>Bacteria</taxon>
        <taxon>Bacillati</taxon>
        <taxon>Bacillota</taxon>
        <taxon>Clostridia</taxon>
        <taxon>Eubacteriales</taxon>
        <taxon>Symbiobacteriaceae</taxon>
        <taxon>Caldinitratiruptor</taxon>
    </lineage>
</organism>
<protein>
    <submittedName>
        <fullName evidence="2">Uncharacterized protein</fullName>
    </submittedName>
</protein>
<feature type="transmembrane region" description="Helical" evidence="1">
    <location>
        <begin position="130"/>
        <end position="150"/>
    </location>
</feature>
<name>A0AA35CNB3_9FIRM</name>
<dbReference type="AlphaFoldDB" id="A0AA35CNB3"/>
<feature type="transmembrane region" description="Helical" evidence="1">
    <location>
        <begin position="80"/>
        <end position="107"/>
    </location>
</feature>
<keyword evidence="3" id="KW-1185">Reference proteome</keyword>
<evidence type="ECO:0000313" key="3">
    <source>
        <dbReference type="Proteomes" id="UP001163687"/>
    </source>
</evidence>
<sequence>MHPVARWQWRELASEWRPLSLFAGAAALVAAIWPPAMSLRVLLLLAIAWALGSSARYISGVLESGTLSRLSLSPRGPRPVLLATLLVRAGALAALLLPAVAVLWALARSGAAGPAVPAALAALRTGEDALALWGAVLTGTAAGAVVALTLRRQAHRRTAAAAATALLWLLLAPPGPPPLAFPGAPAGPQTAVSALVAHAPTLYSRHGTWAVATALGGTLSVGLAAALAPRLLADRR</sequence>
<keyword evidence="1" id="KW-1133">Transmembrane helix</keyword>
<feature type="transmembrane region" description="Helical" evidence="1">
    <location>
        <begin position="39"/>
        <end position="59"/>
    </location>
</feature>
<keyword evidence="1" id="KW-0812">Transmembrane</keyword>
<feature type="transmembrane region" description="Helical" evidence="1">
    <location>
        <begin position="209"/>
        <end position="233"/>
    </location>
</feature>
<keyword evidence="1" id="KW-0472">Membrane</keyword>
<gene>
    <name evidence="2" type="ORF">caldi_18220</name>
</gene>
<evidence type="ECO:0000256" key="1">
    <source>
        <dbReference type="SAM" id="Phobius"/>
    </source>
</evidence>
<dbReference type="KEGG" id="cmic:caldi_18220"/>